<evidence type="ECO:0000256" key="1">
    <source>
        <dbReference type="SAM" id="Coils"/>
    </source>
</evidence>
<feature type="region of interest" description="Disordered" evidence="2">
    <location>
        <begin position="117"/>
        <end position="136"/>
    </location>
</feature>
<keyword evidence="1" id="KW-0175">Coiled coil</keyword>
<dbReference type="RefSeq" id="WP_184792419.1">
    <property type="nucleotide sequence ID" value="NZ_BONT01000077.1"/>
</dbReference>
<feature type="coiled-coil region" evidence="1">
    <location>
        <begin position="31"/>
        <end position="58"/>
    </location>
</feature>
<dbReference type="InterPro" id="IPR032724">
    <property type="entry name" value="SCP1.201-like"/>
</dbReference>
<feature type="region of interest" description="Disordered" evidence="2">
    <location>
        <begin position="175"/>
        <end position="202"/>
    </location>
</feature>
<protein>
    <recommendedName>
        <fullName evidence="5">Nucleic acid/nucleotide deaminase of polymorphic system toxin</fullName>
    </recommendedName>
</protein>
<gene>
    <name evidence="3" type="ORF">HNR73_007220</name>
</gene>
<dbReference type="EMBL" id="JACHGT010000021">
    <property type="protein sequence ID" value="MBB6039326.1"/>
    <property type="molecule type" value="Genomic_DNA"/>
</dbReference>
<keyword evidence="4" id="KW-1185">Reference proteome</keyword>
<proteinExistence type="predicted"/>
<dbReference type="Proteomes" id="UP000548476">
    <property type="component" value="Unassembled WGS sequence"/>
</dbReference>
<accession>A0A841FTG7</accession>
<evidence type="ECO:0008006" key="5">
    <source>
        <dbReference type="Google" id="ProtNLM"/>
    </source>
</evidence>
<evidence type="ECO:0000313" key="3">
    <source>
        <dbReference type="EMBL" id="MBB6039326.1"/>
    </source>
</evidence>
<sequence>MRKRRAACRGRAPSCMIARVTGPFEEFQNGARRALELLSEAQRLLRGAREKYSQARGELTDATEGAGNDRVSASLARLETVGEVLERADVGSVGAGETFTEYLRQIYADAAIVDSGVPSTVDTGPQPAERTPEPRTPVLQGFRPLASHPEAVSEIKPHVGKRNANGRRIAVGRVYDGEGRPLGPVHEADDDGPAGDGKDIVDPWRSYPRMRRHIEAHAAARLRQDENMTKAVVYINMKPCNYPDGCDPNLSALIPEGKTLYVHEVTKRGSTRVWIYPGTGEAIERERGSES</sequence>
<reference evidence="3 4" key="1">
    <citation type="submission" date="2020-08" db="EMBL/GenBank/DDBJ databases">
        <title>Genomic Encyclopedia of Type Strains, Phase IV (KMG-IV): sequencing the most valuable type-strain genomes for metagenomic binning, comparative biology and taxonomic classification.</title>
        <authorList>
            <person name="Goeker M."/>
        </authorList>
    </citation>
    <scope>NUCLEOTIDE SEQUENCE [LARGE SCALE GENOMIC DNA]</scope>
    <source>
        <strain evidence="3 4">YIM 65646</strain>
    </source>
</reference>
<organism evidence="3 4">
    <name type="scientific">Phytomonospora endophytica</name>
    <dbReference type="NCBI Taxonomy" id="714109"/>
    <lineage>
        <taxon>Bacteria</taxon>
        <taxon>Bacillati</taxon>
        <taxon>Actinomycetota</taxon>
        <taxon>Actinomycetes</taxon>
        <taxon>Micromonosporales</taxon>
        <taxon>Micromonosporaceae</taxon>
        <taxon>Phytomonospora</taxon>
    </lineage>
</organism>
<name>A0A841FTG7_9ACTN</name>
<comment type="caution">
    <text evidence="3">The sequence shown here is derived from an EMBL/GenBank/DDBJ whole genome shotgun (WGS) entry which is preliminary data.</text>
</comment>
<dbReference type="Pfam" id="PF14428">
    <property type="entry name" value="DddA-like"/>
    <property type="match status" value="1"/>
</dbReference>
<evidence type="ECO:0000256" key="2">
    <source>
        <dbReference type="SAM" id="MobiDB-lite"/>
    </source>
</evidence>
<evidence type="ECO:0000313" key="4">
    <source>
        <dbReference type="Proteomes" id="UP000548476"/>
    </source>
</evidence>
<dbReference type="AlphaFoldDB" id="A0A841FTG7"/>